<dbReference type="AlphaFoldDB" id="A0A8D8YUL8"/>
<dbReference type="EMBL" id="HBUF01394732">
    <property type="protein sequence ID" value="CAG6735099.1"/>
    <property type="molecule type" value="Transcribed_RNA"/>
</dbReference>
<evidence type="ECO:0000313" key="1">
    <source>
        <dbReference type="EMBL" id="CAG6735099.1"/>
    </source>
</evidence>
<organism evidence="1">
    <name type="scientific">Cacopsylla melanoneura</name>
    <dbReference type="NCBI Taxonomy" id="428564"/>
    <lineage>
        <taxon>Eukaryota</taxon>
        <taxon>Metazoa</taxon>
        <taxon>Ecdysozoa</taxon>
        <taxon>Arthropoda</taxon>
        <taxon>Hexapoda</taxon>
        <taxon>Insecta</taxon>
        <taxon>Pterygota</taxon>
        <taxon>Neoptera</taxon>
        <taxon>Paraneoptera</taxon>
        <taxon>Hemiptera</taxon>
        <taxon>Sternorrhyncha</taxon>
        <taxon>Psylloidea</taxon>
        <taxon>Psyllidae</taxon>
        <taxon>Psyllinae</taxon>
        <taxon>Cacopsylla</taxon>
    </lineage>
</organism>
<proteinExistence type="predicted"/>
<sequence length="107" mass="12139">MIIIMIINIDSLLCIMINKCTESRRTKIVMQIFPLFDAQFIGFSCVSTLGYCGLFHSPSGSNRHHQTGKQIASCLVEPFANFDSHRIYGDRYFENGFWFGSCNQVCG</sequence>
<accession>A0A8D8YUL8</accession>
<protein>
    <submittedName>
        <fullName evidence="1">Uncharacterized protein</fullName>
    </submittedName>
</protein>
<name>A0A8D8YUL8_9HEMI</name>
<reference evidence="1" key="1">
    <citation type="submission" date="2021-05" db="EMBL/GenBank/DDBJ databases">
        <authorList>
            <person name="Alioto T."/>
            <person name="Alioto T."/>
            <person name="Gomez Garrido J."/>
        </authorList>
    </citation>
    <scope>NUCLEOTIDE SEQUENCE</scope>
</reference>